<evidence type="ECO:0000313" key="2">
    <source>
        <dbReference type="EMBL" id="GFO68356.1"/>
    </source>
</evidence>
<name>A0A6V8N701_9BACT</name>
<dbReference type="AlphaFoldDB" id="A0A6V8N701"/>
<reference evidence="3" key="1">
    <citation type="submission" date="2020-06" db="EMBL/GenBank/DDBJ databases">
        <title>Draft genomic sequecing of Geomonas sp. Red745.</title>
        <authorList>
            <person name="Itoh H."/>
            <person name="Xu Z.X."/>
            <person name="Ushijima N."/>
            <person name="Masuda Y."/>
            <person name="Shiratori Y."/>
            <person name="Senoo K."/>
        </authorList>
    </citation>
    <scope>NUCLEOTIDE SEQUENCE [LARGE SCALE GENOMIC DNA]</scope>
    <source>
        <strain evidence="3">Red745</strain>
    </source>
</reference>
<dbReference type="Pfam" id="PF01208">
    <property type="entry name" value="URO-D"/>
    <property type="match status" value="1"/>
</dbReference>
<dbReference type="EMBL" id="BLXZ01000003">
    <property type="protein sequence ID" value="GFO68356.1"/>
    <property type="molecule type" value="Genomic_DNA"/>
</dbReference>
<dbReference type="GO" id="GO:0006779">
    <property type="term" value="P:porphyrin-containing compound biosynthetic process"/>
    <property type="evidence" value="ECO:0007669"/>
    <property type="project" value="InterPro"/>
</dbReference>
<proteinExistence type="predicted"/>
<dbReference type="InterPro" id="IPR052024">
    <property type="entry name" value="Methanogen_methyltrans"/>
</dbReference>
<dbReference type="Gene3D" id="3.20.20.210">
    <property type="match status" value="1"/>
</dbReference>
<gene>
    <name evidence="2" type="ORF">GMLC_19350</name>
</gene>
<dbReference type="Proteomes" id="UP000587586">
    <property type="component" value="Unassembled WGS sequence"/>
</dbReference>
<evidence type="ECO:0000259" key="1">
    <source>
        <dbReference type="Pfam" id="PF01208"/>
    </source>
</evidence>
<dbReference type="GO" id="GO:0004853">
    <property type="term" value="F:uroporphyrinogen decarboxylase activity"/>
    <property type="evidence" value="ECO:0007669"/>
    <property type="project" value="InterPro"/>
</dbReference>
<dbReference type="SUPFAM" id="SSF51726">
    <property type="entry name" value="UROD/MetE-like"/>
    <property type="match status" value="1"/>
</dbReference>
<dbReference type="InterPro" id="IPR038071">
    <property type="entry name" value="UROD/MetE-like_sf"/>
</dbReference>
<dbReference type="PANTHER" id="PTHR47099">
    <property type="entry name" value="METHYLCOBAMIDE:COM METHYLTRANSFERASE MTBA"/>
    <property type="match status" value="1"/>
</dbReference>
<organism evidence="2 3">
    <name type="scientific">Geomonas limicola</name>
    <dbReference type="NCBI Taxonomy" id="2740186"/>
    <lineage>
        <taxon>Bacteria</taxon>
        <taxon>Pseudomonadati</taxon>
        <taxon>Thermodesulfobacteriota</taxon>
        <taxon>Desulfuromonadia</taxon>
        <taxon>Geobacterales</taxon>
        <taxon>Geobacteraceae</taxon>
        <taxon>Geomonas</taxon>
    </lineage>
</organism>
<comment type="caution">
    <text evidence="2">The sequence shown here is derived from an EMBL/GenBank/DDBJ whole genome shotgun (WGS) entry which is preliminary data.</text>
</comment>
<evidence type="ECO:0000313" key="3">
    <source>
        <dbReference type="Proteomes" id="UP000587586"/>
    </source>
</evidence>
<dbReference type="PANTHER" id="PTHR47099:SF1">
    <property type="entry name" value="METHYLCOBAMIDE:COM METHYLTRANSFERASE MTBA"/>
    <property type="match status" value="1"/>
</dbReference>
<dbReference type="CDD" id="cd03465">
    <property type="entry name" value="URO-D_like"/>
    <property type="match status" value="1"/>
</dbReference>
<accession>A0A6V8N701</accession>
<dbReference type="InterPro" id="IPR000257">
    <property type="entry name" value="Uroporphyrinogen_deCOase"/>
</dbReference>
<keyword evidence="3" id="KW-1185">Reference proteome</keyword>
<feature type="domain" description="Uroporphyrinogen decarboxylase (URO-D)" evidence="1">
    <location>
        <begin position="5"/>
        <end position="334"/>
    </location>
</feature>
<sequence length="341" mass="36369">MNAYQRVMGTLLGQPVDRVPAFAVLGAYGARLTGLDLRTLYTDATAYVSGQQAVYNQFGFDLVITPFVYTAISEAFGGETAWSINQPPNMKRPGWPSAARALHAELPVPQTTACLATVLEATGRLADLYKQQVPIVAVLPGPGILPSLVIGLEQWMETVLFEPELARRLSDHLTPFFVTWANALLAAGADCLVITEGMASAEIAPRDLFAERFLPLLTTTFAQIDGPKVLHHTGGRINHVLDLVTGLPGLVALAIGSKDSLAEARSIVGPDLNLIGNLDNLSFPSASVEHIYRASRDCLREAAGGGHFILANSGADIPLSTSPENLHAMHRAVADAVREAS</sequence>
<protein>
    <submittedName>
        <fullName evidence="2">Uroporphyrinogen decarboxylase</fullName>
    </submittedName>
</protein>